<dbReference type="SMART" id="SM00992">
    <property type="entry name" value="YccV-like"/>
    <property type="match status" value="1"/>
</dbReference>
<gene>
    <name evidence="3" type="ORF">CAUJ_LOCUS616</name>
</gene>
<comment type="caution">
    <text evidence="3">The sequence shown here is derived from an EMBL/GenBank/DDBJ whole genome shotgun (WGS) entry which is preliminary data.</text>
</comment>
<dbReference type="InterPro" id="IPR053189">
    <property type="entry name" value="Clp_protease_adapter_ClpF"/>
</dbReference>
<dbReference type="Pfam" id="PF08755">
    <property type="entry name" value="YccV-like"/>
    <property type="match status" value="1"/>
</dbReference>
<sequence length="203" mass="23787">MEIPPYAVFVLLLAIVPAQYYLSPRSTSDIKYHLHSAIDSLKSFWRQYRARMLKIDYVEPEEDINAVPLETETDVATTPFYGLGRYLRDRAPHVEFRVGEIVKHHMGFRGVVVGWDVKARAPQDFITKVHKGNKEWSNSPNYAVLIDVRDRPTPQIAYLVQGNLIRDKGRIFHPLLKNYLEHYDDNKQKYLAKPWLRDFFPDD</sequence>
<dbReference type="GO" id="GO:0003677">
    <property type="term" value="F:DNA binding"/>
    <property type="evidence" value="ECO:0007669"/>
    <property type="project" value="InterPro"/>
</dbReference>
<feature type="chain" id="PRO_5035923343" description="Hemimethylated DNA-binding domain-containing protein" evidence="1">
    <location>
        <begin position="19"/>
        <end position="203"/>
    </location>
</feature>
<dbReference type="SUPFAM" id="SSF141255">
    <property type="entry name" value="YccV-like"/>
    <property type="match status" value="1"/>
</dbReference>
<reference evidence="3" key="1">
    <citation type="submission" date="2020-10" db="EMBL/GenBank/DDBJ databases">
        <authorList>
            <person name="Kikuchi T."/>
        </authorList>
    </citation>
    <scope>NUCLEOTIDE SEQUENCE</scope>
    <source>
        <strain evidence="3">NKZ352</strain>
    </source>
</reference>
<protein>
    <recommendedName>
        <fullName evidence="2">Hemimethylated DNA-binding domain-containing protein</fullName>
    </recommendedName>
</protein>
<dbReference type="NCBIfam" id="TIGR02097">
    <property type="entry name" value="yccV"/>
    <property type="match status" value="1"/>
</dbReference>
<accession>A0A8S1GMU3</accession>
<keyword evidence="4" id="KW-1185">Reference proteome</keyword>
<feature type="signal peptide" evidence="1">
    <location>
        <begin position="1"/>
        <end position="18"/>
    </location>
</feature>
<evidence type="ECO:0000259" key="2">
    <source>
        <dbReference type="SMART" id="SM00992"/>
    </source>
</evidence>
<dbReference type="PANTHER" id="PTHR48439">
    <property type="entry name" value="HEMIMETHYLATED DNA-BINDING DOMAIN-CONTAINING PROTEIN"/>
    <property type="match status" value="1"/>
</dbReference>
<dbReference type="Proteomes" id="UP000835052">
    <property type="component" value="Unassembled WGS sequence"/>
</dbReference>
<dbReference type="InterPro" id="IPR011722">
    <property type="entry name" value="Hemimethylated_DNA-bd_dom"/>
</dbReference>
<name>A0A8S1GMU3_9PELO</name>
<proteinExistence type="predicted"/>
<dbReference type="Gene3D" id="2.30.30.390">
    <property type="entry name" value="Hemimethylated DNA-binding domain"/>
    <property type="match status" value="1"/>
</dbReference>
<dbReference type="PANTHER" id="PTHR48439:SF1">
    <property type="entry name" value="HEMIMETHYLATED DNA-BINDING DOMAIN-CONTAINING PROTEIN"/>
    <property type="match status" value="1"/>
</dbReference>
<dbReference type="InterPro" id="IPR036623">
    <property type="entry name" value="Hemimethylated_DNA-bd_sf"/>
</dbReference>
<evidence type="ECO:0000313" key="4">
    <source>
        <dbReference type="Proteomes" id="UP000835052"/>
    </source>
</evidence>
<evidence type="ECO:0000256" key="1">
    <source>
        <dbReference type="SAM" id="SignalP"/>
    </source>
</evidence>
<dbReference type="AlphaFoldDB" id="A0A8S1GMU3"/>
<dbReference type="OrthoDB" id="28868at2759"/>
<feature type="domain" description="Hemimethylated DNA-binding" evidence="2">
    <location>
        <begin position="93"/>
        <end position="193"/>
    </location>
</feature>
<evidence type="ECO:0000313" key="3">
    <source>
        <dbReference type="EMBL" id="CAD6184697.1"/>
    </source>
</evidence>
<keyword evidence="1" id="KW-0732">Signal</keyword>
<organism evidence="3 4">
    <name type="scientific">Caenorhabditis auriculariae</name>
    <dbReference type="NCBI Taxonomy" id="2777116"/>
    <lineage>
        <taxon>Eukaryota</taxon>
        <taxon>Metazoa</taxon>
        <taxon>Ecdysozoa</taxon>
        <taxon>Nematoda</taxon>
        <taxon>Chromadorea</taxon>
        <taxon>Rhabditida</taxon>
        <taxon>Rhabditina</taxon>
        <taxon>Rhabditomorpha</taxon>
        <taxon>Rhabditoidea</taxon>
        <taxon>Rhabditidae</taxon>
        <taxon>Peloderinae</taxon>
        <taxon>Caenorhabditis</taxon>
    </lineage>
</organism>
<dbReference type="EMBL" id="CAJGYM010000001">
    <property type="protein sequence ID" value="CAD6184697.1"/>
    <property type="molecule type" value="Genomic_DNA"/>
</dbReference>